<keyword evidence="6" id="KW-1185">Reference proteome</keyword>
<evidence type="ECO:0000259" key="4">
    <source>
        <dbReference type="Pfam" id="PF22039"/>
    </source>
</evidence>
<dbReference type="SUPFAM" id="SSF51338">
    <property type="entry name" value="Composite domain of metallo-dependent hydrolases"/>
    <property type="match status" value="1"/>
</dbReference>
<dbReference type="GO" id="GO:0046872">
    <property type="term" value="F:metal ion binding"/>
    <property type="evidence" value="ECO:0007669"/>
    <property type="project" value="UniProtKB-KW"/>
</dbReference>
<dbReference type="AlphaFoldDB" id="A0A7W7LQB7"/>
<reference evidence="5 6" key="1">
    <citation type="submission" date="2020-08" db="EMBL/GenBank/DDBJ databases">
        <title>Genomic Encyclopedia of Type Strains, Phase III (KMG-III): the genomes of soil and plant-associated and newly described type strains.</title>
        <authorList>
            <person name="Whitman W."/>
        </authorList>
    </citation>
    <scope>NUCLEOTIDE SEQUENCE [LARGE SCALE GENOMIC DNA]</scope>
    <source>
        <strain evidence="5 6">CECT 3266</strain>
    </source>
</reference>
<dbReference type="GO" id="GO:0016810">
    <property type="term" value="F:hydrolase activity, acting on carbon-nitrogen (but not peptide) bonds"/>
    <property type="evidence" value="ECO:0007669"/>
    <property type="project" value="InterPro"/>
</dbReference>
<organism evidence="5 6">
    <name type="scientific">Streptomyces olivoverticillatus</name>
    <dbReference type="NCBI Taxonomy" id="66427"/>
    <lineage>
        <taxon>Bacteria</taxon>
        <taxon>Bacillati</taxon>
        <taxon>Actinomycetota</taxon>
        <taxon>Actinomycetes</taxon>
        <taxon>Kitasatosporales</taxon>
        <taxon>Streptomycetaceae</taxon>
        <taxon>Streptomyces</taxon>
    </lineage>
</organism>
<dbReference type="Gene3D" id="2.30.40.10">
    <property type="entry name" value="Urease, subunit C, domain 1"/>
    <property type="match status" value="1"/>
</dbReference>
<evidence type="ECO:0000256" key="2">
    <source>
        <dbReference type="ARBA" id="ARBA00022801"/>
    </source>
</evidence>
<dbReference type="RefSeq" id="WP_184350273.1">
    <property type="nucleotide sequence ID" value="NZ_JACHJH010000005.1"/>
</dbReference>
<dbReference type="InterPro" id="IPR011059">
    <property type="entry name" value="Metal-dep_hydrolase_composite"/>
</dbReference>
<dbReference type="EMBL" id="JACHJH010000005">
    <property type="protein sequence ID" value="MBB4894460.1"/>
    <property type="molecule type" value="Genomic_DNA"/>
</dbReference>
<gene>
    <name evidence="5" type="ORF">FHS39_003518</name>
</gene>
<comment type="caution">
    <text evidence="5">The sequence shown here is derived from an EMBL/GenBank/DDBJ whole genome shotgun (WGS) entry which is preliminary data.</text>
</comment>
<evidence type="ECO:0000313" key="5">
    <source>
        <dbReference type="EMBL" id="MBB4894460.1"/>
    </source>
</evidence>
<keyword evidence="3" id="KW-0862">Zinc</keyword>
<keyword evidence="2 5" id="KW-0378">Hydrolase</keyword>
<dbReference type="InterPro" id="IPR054418">
    <property type="entry name" value="MQNX/HUTI_composite_N"/>
</dbReference>
<feature type="domain" description="Aminodeoxyfutalosine deaminase/Imidazolonepropionase-like composite" evidence="4">
    <location>
        <begin position="23"/>
        <end position="48"/>
    </location>
</feature>
<sequence length="149" mass="15389">MLTVHTAQAVLVVPEDEAPVVDGAVAVEGDRIAAVGPREQVLVAHPGARVRHWPGALVPGLVHDEPLPAAPSPRERVHALLQGGCTAVLSEFVADPELRGAAVRGGVAVLDGCRLGSLVPGGRADFAVFDATGECLATVVAGRLVHRRR</sequence>
<dbReference type="Proteomes" id="UP000556084">
    <property type="component" value="Unassembled WGS sequence"/>
</dbReference>
<keyword evidence="1" id="KW-0479">Metal-binding</keyword>
<proteinExistence type="predicted"/>
<accession>A0A7W7LQB7</accession>
<evidence type="ECO:0000313" key="6">
    <source>
        <dbReference type="Proteomes" id="UP000556084"/>
    </source>
</evidence>
<dbReference type="Pfam" id="PF22039">
    <property type="entry name" value="HUTI_composite_bact"/>
    <property type="match status" value="1"/>
</dbReference>
<name>A0A7W7LQB7_9ACTN</name>
<evidence type="ECO:0000256" key="3">
    <source>
        <dbReference type="ARBA" id="ARBA00022833"/>
    </source>
</evidence>
<evidence type="ECO:0000256" key="1">
    <source>
        <dbReference type="ARBA" id="ARBA00022723"/>
    </source>
</evidence>
<protein>
    <submittedName>
        <fullName evidence="5">Putative amidohydrolase YtcJ</fullName>
    </submittedName>
</protein>